<dbReference type="Gene3D" id="3.30.160.70">
    <property type="entry name" value="Methylated DNA-protein cysteine methyltransferase domain"/>
    <property type="match status" value="1"/>
</dbReference>
<evidence type="ECO:0000259" key="10">
    <source>
        <dbReference type="Pfam" id="PF02870"/>
    </source>
</evidence>
<comment type="catalytic activity">
    <reaction evidence="7 8">
        <text>a 6-O-methyl-2'-deoxyguanosine in DNA + L-cysteinyl-[protein] = S-methyl-L-cysteinyl-[protein] + a 2'-deoxyguanosine in DNA</text>
        <dbReference type="Rhea" id="RHEA:24000"/>
        <dbReference type="Rhea" id="RHEA-COMP:10131"/>
        <dbReference type="Rhea" id="RHEA-COMP:10132"/>
        <dbReference type="Rhea" id="RHEA-COMP:11367"/>
        <dbReference type="Rhea" id="RHEA-COMP:11368"/>
        <dbReference type="ChEBI" id="CHEBI:29950"/>
        <dbReference type="ChEBI" id="CHEBI:82612"/>
        <dbReference type="ChEBI" id="CHEBI:85445"/>
        <dbReference type="ChEBI" id="CHEBI:85448"/>
        <dbReference type="EC" id="2.1.1.63"/>
    </reaction>
</comment>
<gene>
    <name evidence="11" type="ORF">H8923_07540</name>
</gene>
<keyword evidence="3 8" id="KW-0489">Methyltransferase</keyword>
<evidence type="ECO:0000256" key="8">
    <source>
        <dbReference type="HAMAP-Rule" id="MF_00772"/>
    </source>
</evidence>
<evidence type="ECO:0000313" key="11">
    <source>
        <dbReference type="EMBL" id="MBC5996609.1"/>
    </source>
</evidence>
<dbReference type="Pfam" id="PF01035">
    <property type="entry name" value="DNA_binding_1"/>
    <property type="match status" value="1"/>
</dbReference>
<dbReference type="InterPro" id="IPR036388">
    <property type="entry name" value="WH-like_DNA-bd_sf"/>
</dbReference>
<dbReference type="InterPro" id="IPR036217">
    <property type="entry name" value="MethylDNA_cys_MeTrfase_DNAb"/>
</dbReference>
<dbReference type="CDD" id="cd06445">
    <property type="entry name" value="ATase"/>
    <property type="match status" value="1"/>
</dbReference>
<evidence type="ECO:0000256" key="1">
    <source>
        <dbReference type="ARBA" id="ARBA00001286"/>
    </source>
</evidence>
<reference evidence="11 12" key="1">
    <citation type="submission" date="2020-08" db="EMBL/GenBank/DDBJ databases">
        <authorList>
            <person name="Liu C."/>
            <person name="Sun Q."/>
        </authorList>
    </citation>
    <scope>NUCLEOTIDE SEQUENCE [LARGE SCALE GENOMIC DNA]</scope>
    <source>
        <strain evidence="11 12">NSJ-18</strain>
    </source>
</reference>
<dbReference type="Gene3D" id="1.10.10.10">
    <property type="entry name" value="Winged helix-like DNA-binding domain superfamily/Winged helix DNA-binding domain"/>
    <property type="match status" value="1"/>
</dbReference>
<keyword evidence="6 8" id="KW-0234">DNA repair</keyword>
<dbReference type="GO" id="GO:0003908">
    <property type="term" value="F:methylated-DNA-[protein]-cysteine S-methyltransferase activity"/>
    <property type="evidence" value="ECO:0007669"/>
    <property type="project" value="UniProtKB-EC"/>
</dbReference>
<comment type="caution">
    <text evidence="11">The sequence shown here is derived from an EMBL/GenBank/DDBJ whole genome shotgun (WGS) entry which is preliminary data.</text>
</comment>
<dbReference type="SUPFAM" id="SSF53155">
    <property type="entry name" value="Methylated DNA-protein cysteine methyltransferase domain"/>
    <property type="match status" value="1"/>
</dbReference>
<dbReference type="EMBL" id="JACRWE010000003">
    <property type="protein sequence ID" value="MBC5996609.1"/>
    <property type="molecule type" value="Genomic_DNA"/>
</dbReference>
<keyword evidence="12" id="KW-1185">Reference proteome</keyword>
<evidence type="ECO:0000256" key="5">
    <source>
        <dbReference type="ARBA" id="ARBA00022763"/>
    </source>
</evidence>
<organism evidence="11 12">
    <name type="scientific">Romboutsia faecis</name>
    <dbReference type="NCBI Taxonomy" id="2764597"/>
    <lineage>
        <taxon>Bacteria</taxon>
        <taxon>Bacillati</taxon>
        <taxon>Bacillota</taxon>
        <taxon>Clostridia</taxon>
        <taxon>Peptostreptococcales</taxon>
        <taxon>Peptostreptococcaceae</taxon>
        <taxon>Romboutsia</taxon>
    </lineage>
</organism>
<keyword evidence="5 8" id="KW-0227">DNA damage</keyword>
<evidence type="ECO:0000256" key="6">
    <source>
        <dbReference type="ARBA" id="ARBA00023204"/>
    </source>
</evidence>
<comment type="catalytic activity">
    <reaction evidence="1 8">
        <text>a 4-O-methyl-thymidine in DNA + L-cysteinyl-[protein] = a thymidine in DNA + S-methyl-L-cysteinyl-[protein]</text>
        <dbReference type="Rhea" id="RHEA:53428"/>
        <dbReference type="Rhea" id="RHEA-COMP:10131"/>
        <dbReference type="Rhea" id="RHEA-COMP:10132"/>
        <dbReference type="Rhea" id="RHEA-COMP:13555"/>
        <dbReference type="Rhea" id="RHEA-COMP:13556"/>
        <dbReference type="ChEBI" id="CHEBI:29950"/>
        <dbReference type="ChEBI" id="CHEBI:82612"/>
        <dbReference type="ChEBI" id="CHEBI:137386"/>
        <dbReference type="ChEBI" id="CHEBI:137387"/>
        <dbReference type="EC" id="2.1.1.63"/>
    </reaction>
</comment>
<dbReference type="InterPro" id="IPR008332">
    <property type="entry name" value="MethylG_MeTrfase_N"/>
</dbReference>
<protein>
    <recommendedName>
        <fullName evidence="8">Methylated-DNA--protein-cysteine methyltransferase</fullName>
        <ecNumber evidence="8">2.1.1.63</ecNumber>
    </recommendedName>
    <alternativeName>
        <fullName evidence="8">6-O-methylguanine-DNA methyltransferase</fullName>
        <shortName evidence="8">MGMT</shortName>
    </alternativeName>
    <alternativeName>
        <fullName evidence="8">O-6-methylguanine-DNA-alkyltransferase</fullName>
    </alternativeName>
</protein>
<dbReference type="GO" id="GO:0032259">
    <property type="term" value="P:methylation"/>
    <property type="evidence" value="ECO:0007669"/>
    <property type="project" value="UniProtKB-KW"/>
</dbReference>
<evidence type="ECO:0000256" key="4">
    <source>
        <dbReference type="ARBA" id="ARBA00022679"/>
    </source>
</evidence>
<dbReference type="SUPFAM" id="SSF46767">
    <property type="entry name" value="Methylated DNA-protein cysteine methyltransferase, C-terminal domain"/>
    <property type="match status" value="1"/>
</dbReference>
<dbReference type="InterPro" id="IPR036631">
    <property type="entry name" value="MGMT_N_sf"/>
</dbReference>
<dbReference type="EC" id="2.1.1.63" evidence="8"/>
<comment type="similarity">
    <text evidence="8">Belongs to the MGMT family.</text>
</comment>
<feature type="active site" description="Nucleophile; methyl group acceptor" evidence="8">
    <location>
        <position position="125"/>
    </location>
</feature>
<dbReference type="InterPro" id="IPR001497">
    <property type="entry name" value="MethylDNA_cys_MeTrfase_AS"/>
</dbReference>
<evidence type="ECO:0000256" key="2">
    <source>
        <dbReference type="ARBA" id="ARBA00022490"/>
    </source>
</evidence>
<keyword evidence="4 8" id="KW-0808">Transferase</keyword>
<comment type="function">
    <text evidence="8">Involved in the cellular defense against the biological effects of O6-methylguanine (O6-MeG) and O4-methylthymine (O4-MeT) in DNA. Repairs the methylated nucleobase in DNA by stoichiometrically transferring the methyl group to a cysteine residue in the enzyme. This is a suicide reaction: the enzyme is irreversibly inactivated.</text>
</comment>
<keyword evidence="2 8" id="KW-0963">Cytoplasm</keyword>
<dbReference type="Proteomes" id="UP000609849">
    <property type="component" value="Unassembled WGS sequence"/>
</dbReference>
<evidence type="ECO:0000259" key="9">
    <source>
        <dbReference type="Pfam" id="PF01035"/>
    </source>
</evidence>
<name>A0ABR7JNU7_9FIRM</name>
<evidence type="ECO:0000256" key="7">
    <source>
        <dbReference type="ARBA" id="ARBA00049348"/>
    </source>
</evidence>
<proteinExistence type="inferred from homology"/>
<dbReference type="PANTHER" id="PTHR10815:SF5">
    <property type="entry name" value="METHYLATED-DNA--PROTEIN-CYSTEINE METHYLTRANSFERASE"/>
    <property type="match status" value="1"/>
</dbReference>
<evidence type="ECO:0000256" key="3">
    <source>
        <dbReference type="ARBA" id="ARBA00022603"/>
    </source>
</evidence>
<dbReference type="PROSITE" id="PS00374">
    <property type="entry name" value="MGMT"/>
    <property type="match status" value="1"/>
</dbReference>
<dbReference type="InterPro" id="IPR023546">
    <property type="entry name" value="MGMT"/>
</dbReference>
<accession>A0ABR7JNU7</accession>
<dbReference type="PANTHER" id="PTHR10815">
    <property type="entry name" value="METHYLATED-DNA--PROTEIN-CYSTEINE METHYLTRANSFERASE"/>
    <property type="match status" value="1"/>
</dbReference>
<dbReference type="InterPro" id="IPR014048">
    <property type="entry name" value="MethylDNA_cys_MeTrfase_DNA-bd"/>
</dbReference>
<comment type="miscellaneous">
    <text evidence="8">This enzyme catalyzes only one turnover and therefore is not strictly catalytic. According to one definition, an enzyme is a biocatalyst that acts repeatedly and over many reaction cycles.</text>
</comment>
<dbReference type="HAMAP" id="MF_00772">
    <property type="entry name" value="OGT"/>
    <property type="match status" value="1"/>
</dbReference>
<dbReference type="NCBIfam" id="TIGR00589">
    <property type="entry name" value="ogt"/>
    <property type="match status" value="1"/>
</dbReference>
<sequence>MKYLYFYDTKIGKIGIAEDDGYIIKIYFENGKIKKEDYEIFESEIIKEASSQLNQYLNGNRKDFNLPLKLIGTEFKKNVWNSLKNIPYGHTSSYKEVAISINNPKACRAVGMANNTNPIPIIIPCHRVIGSNNKLVGYAGGLEVKEFLLNLEKENL</sequence>
<comment type="subcellular location">
    <subcellularLocation>
        <location evidence="8">Cytoplasm</location>
    </subcellularLocation>
</comment>
<dbReference type="Pfam" id="PF02870">
    <property type="entry name" value="Methyltransf_1N"/>
    <property type="match status" value="1"/>
</dbReference>
<evidence type="ECO:0000313" key="12">
    <source>
        <dbReference type="Proteomes" id="UP000609849"/>
    </source>
</evidence>
<feature type="domain" description="Methylguanine DNA methyltransferase ribonuclease-like" evidence="10">
    <location>
        <begin position="5"/>
        <end position="70"/>
    </location>
</feature>
<dbReference type="RefSeq" id="WP_153926158.1">
    <property type="nucleotide sequence ID" value="NZ_JACRWE010000003.1"/>
</dbReference>
<feature type="domain" description="Methylated-DNA-[protein]-cysteine S-methyltransferase DNA binding" evidence="9">
    <location>
        <begin position="74"/>
        <end position="153"/>
    </location>
</feature>